<dbReference type="Pfam" id="PF03221">
    <property type="entry name" value="HTH_Tnp_Tc5"/>
    <property type="match status" value="1"/>
</dbReference>
<accession>A0A2B4SCA1</accession>
<feature type="domain" description="HTH CENPB-type" evidence="4">
    <location>
        <begin position="62"/>
        <end position="137"/>
    </location>
</feature>
<dbReference type="GO" id="GO:0003677">
    <property type="term" value="F:DNA binding"/>
    <property type="evidence" value="ECO:0007669"/>
    <property type="project" value="UniProtKB-KW"/>
</dbReference>
<dbReference type="Gene3D" id="1.10.10.60">
    <property type="entry name" value="Homeodomain-like"/>
    <property type="match status" value="1"/>
</dbReference>
<dbReference type="PROSITE" id="PS51253">
    <property type="entry name" value="HTH_CENPB"/>
    <property type="match status" value="1"/>
</dbReference>
<dbReference type="Proteomes" id="UP000225706">
    <property type="component" value="Unassembled WGS sequence"/>
</dbReference>
<dbReference type="InterPro" id="IPR027914">
    <property type="entry name" value="DUF4456"/>
</dbReference>
<feature type="region of interest" description="Disordered" evidence="3">
    <location>
        <begin position="979"/>
        <end position="1015"/>
    </location>
</feature>
<feature type="coiled-coil region" evidence="2">
    <location>
        <begin position="1633"/>
        <end position="1671"/>
    </location>
</feature>
<feature type="compositionally biased region" description="Basic and acidic residues" evidence="3">
    <location>
        <begin position="992"/>
        <end position="1003"/>
    </location>
</feature>
<dbReference type="OrthoDB" id="431588at2759"/>
<dbReference type="Pfam" id="PF14644">
    <property type="entry name" value="DUF4456"/>
    <property type="match status" value="1"/>
</dbReference>
<organism evidence="5 6">
    <name type="scientific">Stylophora pistillata</name>
    <name type="common">Smooth cauliflower coral</name>
    <dbReference type="NCBI Taxonomy" id="50429"/>
    <lineage>
        <taxon>Eukaryota</taxon>
        <taxon>Metazoa</taxon>
        <taxon>Cnidaria</taxon>
        <taxon>Anthozoa</taxon>
        <taxon>Hexacorallia</taxon>
        <taxon>Scleractinia</taxon>
        <taxon>Astrocoeniina</taxon>
        <taxon>Pocilloporidae</taxon>
        <taxon>Stylophora</taxon>
    </lineage>
</organism>
<proteinExistence type="predicted"/>
<dbReference type="InterPro" id="IPR004875">
    <property type="entry name" value="DDE_SF_endonuclease_dom"/>
</dbReference>
<dbReference type="InterPro" id="IPR028089">
    <property type="entry name" value="DUF4455"/>
</dbReference>
<protein>
    <submittedName>
        <fullName evidence="5">Coiled-coil domain-containing protein 180</fullName>
    </submittedName>
</protein>
<dbReference type="Pfam" id="PF14643">
    <property type="entry name" value="DUF4455"/>
    <property type="match status" value="1"/>
</dbReference>
<feature type="region of interest" description="Disordered" evidence="3">
    <location>
        <begin position="1502"/>
        <end position="1523"/>
    </location>
</feature>
<dbReference type="Pfam" id="PF03184">
    <property type="entry name" value="DDE_1"/>
    <property type="match status" value="1"/>
</dbReference>
<dbReference type="PANTHER" id="PTHR21444:SF14">
    <property type="entry name" value="COILED-COIL DOMAIN-CONTAINING PROTEIN 180"/>
    <property type="match status" value="1"/>
</dbReference>
<dbReference type="EMBL" id="LSMT01000131">
    <property type="protein sequence ID" value="PFX26207.1"/>
    <property type="molecule type" value="Genomic_DNA"/>
</dbReference>
<gene>
    <name evidence="5" type="primary">CCDC180</name>
    <name evidence="5" type="ORF">AWC38_SpisGene9125</name>
</gene>
<feature type="region of interest" description="Disordered" evidence="3">
    <location>
        <begin position="1418"/>
        <end position="1441"/>
    </location>
</feature>
<keyword evidence="2" id="KW-0175">Coiled coil</keyword>
<keyword evidence="1" id="KW-0238">DNA-binding</keyword>
<reference evidence="6" key="1">
    <citation type="journal article" date="2017" name="bioRxiv">
        <title>Comparative analysis of the genomes of Stylophora pistillata and Acropora digitifera provides evidence for extensive differences between species of corals.</title>
        <authorList>
            <person name="Voolstra C.R."/>
            <person name="Li Y."/>
            <person name="Liew Y.J."/>
            <person name="Baumgarten S."/>
            <person name="Zoccola D."/>
            <person name="Flot J.-F."/>
            <person name="Tambutte S."/>
            <person name="Allemand D."/>
            <person name="Aranda M."/>
        </authorList>
    </citation>
    <scope>NUCLEOTIDE SEQUENCE [LARGE SCALE GENOMIC DNA]</scope>
</reference>
<name>A0A2B4SCA1_STYPI</name>
<evidence type="ECO:0000259" key="4">
    <source>
        <dbReference type="PROSITE" id="PS51253"/>
    </source>
</evidence>
<sequence length="1848" mass="213693">MTTKLAGTKRQSYTVSDKLRIINFAEQHGNLAAEREFGVSESNVRLWRKSKENLKKMPRLKRANRGKKAAWPELEVGLLEWITEKRNNGLAILPSLVRLKALDMAKNEKYGIPQGQFKAGNHWCQRFMKRNGLSLRQKTTLAQRLPDDYEEKIVRFHRYIIDLRKEHNYPLHVIANMDETPLTFDMPPNRTINNSGEKTIKIRTTGNEKNRITVVLTCAGDGSKLRPMVIFKRKTLPKVANKHGVVIAAQEKGWMDGEGMKTWIDKVWCSRRGGLGRRRSLLVCDAFEAHVTERVKTALTRENTNLAVIPGGLTSILQPLDVSLNKPFKDGVRKSGQRGRPRYSIPRDQLDFLIGRCFTVVDIATLLGINVRTVERRLVEFGLSAFVFNMAQTDVTPRRLIPEEEVYRQVFDAEVSLVEALESERLPSKPRSAPLLPLVRESRAVTGHGILTSRQKRWMQGRPNESSIENPVHFKYTALDAIQNTSKRDSFFDALEVRGLPDTPKTVQKKTNIIERLEASRKERHESYLEDMYQEFGVINAELEPRILESCENLKEHLLENDTEIEQLLQTIKSDDDLLLHNMSDLGELWDSISEHSVCRQTWIKELDAILEQVENDRGNLIRETLKSYNKVLERVAHLMPPDVHRLLEREAQRVNSTILMNRRAYADLTSHLLSADVERERQCYISWQRRVEDWRQLKCKVAVQRFNEFMQSPAIKGPPELKRKMQFFTTEQKTLNKKRLDLLESLRNMRPPNSTKSAVYQWNAGLTDICRQLEEVHARYKDIIQSEYDKVIDHCMDEVNRVKEQFLSGGILDAVRTEEVMNESFLPLVGEKQTKFEHEIDKMERSLENLSNFHVMMIKSLFKFVQGAAHLWDLHEIGLARQERNLQELLEKNRRDHDGANQVKEANLDIIMDKMRQDSSEQTLKYSLEKALSALDEIKTLYNDFHTLQMRTSSSYSDLVNEELTKYDGEVCKYFQVDRRPSMSEPKPKKKDFNSGKPEQSKAKKKTTPAQSIEDVLTTSNGTTFYILVEPGEHGLLGSPESIKSMKTCITFITDTQEEYEEEDILPPYIEAIVIKEELFLDLRKHIRMEFLEHLEEWKIQAVDRANSVVAAKIEELNSELDLRLHLHEPRASRAEQDVHNVRAAELVMHRERVERHCRGVTTSLNEFKARFQQMVEEHDKETDIFKHSVQELEATFTSATKTHELLVIQDQVTGRVEQYMDVIRTSLRKFRHDLDDMLSTLRNSNARFRKTFKVFSDGGNFSTDEVDEYRKKLERMASKIDSSEGSFMAELEGMESKRLEAACDYAGKLEDRFKNHLFDLTFMEKVTRWLTNTQVKVKSEVAFSNSQAKKLAIYLSTFERHIDAVEKPNLDKEQVTARDVQSSLIPILQTFHERSLYLNCLLNPATPSLAILQAGLKRKEDKKEEERKEDKGSKGKLNTSVDVIAEEKLEDLYSDSSEDELLNVARSPVVAKTILSWRRVYTFPSPENFRHFIESPLSPTLSEGKVSPNRKVSASRRDPQGPRYDKKYLVFGDKMEEGRYLMARIRNTLREGLEGLLATSEMYYRQKGQRTPTRPQAIHENFDLCAEALVQRLTSYKTQAEEYHNSCIQELRTQMQKFSVILVHLPPLVVQIIVTDQVRDLEKERKTLEEDYEVRVQELERRKNLHQSQLRPSLGHPHNRTEMDTLCSSEERRRQEALDGAKQHAEALAKLEAQFASSFIEKLAQTCETMLLQFDAVLSLEDVEVAKVEPKPMSTKRLLREKLVGDDDGKDKLAPFPSGGTSWEGLPTNELVLEEPIDKKNNILYLSLTRLVKSVLFSFSNSRARMNVLLLIERFPLDHGNRRSDK</sequence>
<evidence type="ECO:0000256" key="3">
    <source>
        <dbReference type="SAM" id="MobiDB-lite"/>
    </source>
</evidence>
<evidence type="ECO:0000256" key="1">
    <source>
        <dbReference type="ARBA" id="ARBA00023125"/>
    </source>
</evidence>
<dbReference type="InterPro" id="IPR009057">
    <property type="entry name" value="Homeodomain-like_sf"/>
</dbReference>
<dbReference type="SUPFAM" id="SSF46689">
    <property type="entry name" value="Homeodomain-like"/>
    <property type="match status" value="1"/>
</dbReference>
<evidence type="ECO:0000256" key="2">
    <source>
        <dbReference type="SAM" id="Coils"/>
    </source>
</evidence>
<dbReference type="STRING" id="50429.A0A2B4SCA1"/>
<dbReference type="InterPro" id="IPR006600">
    <property type="entry name" value="HTH_CenpB_DNA-bd_dom"/>
</dbReference>
<evidence type="ECO:0000313" key="6">
    <source>
        <dbReference type="Proteomes" id="UP000225706"/>
    </source>
</evidence>
<evidence type="ECO:0000313" key="5">
    <source>
        <dbReference type="EMBL" id="PFX26207.1"/>
    </source>
</evidence>
<comment type="caution">
    <text evidence="5">The sequence shown here is derived from an EMBL/GenBank/DDBJ whole genome shotgun (WGS) entry which is preliminary data.</text>
</comment>
<dbReference type="PANTHER" id="PTHR21444">
    <property type="entry name" value="COILED-COIL DOMAIN-CONTAINING PROTEIN 180"/>
    <property type="match status" value="1"/>
</dbReference>
<feature type="compositionally biased region" description="Basic and acidic residues" evidence="3">
    <location>
        <begin position="1419"/>
        <end position="1435"/>
    </location>
</feature>
<dbReference type="SMART" id="SM00674">
    <property type="entry name" value="CENPB"/>
    <property type="match status" value="1"/>
</dbReference>
<keyword evidence="6" id="KW-1185">Reference proteome</keyword>